<dbReference type="PANTHER" id="PTHR21573:SF0">
    <property type="entry name" value="ER MEMBRANE PROTEIN COMPLEX SUBUNIT 1"/>
    <property type="match status" value="1"/>
</dbReference>
<evidence type="ECO:0000256" key="10">
    <source>
        <dbReference type="ARBA" id="ARBA00023180"/>
    </source>
</evidence>
<feature type="signal peptide" evidence="12">
    <location>
        <begin position="1"/>
        <end position="18"/>
    </location>
</feature>
<dbReference type="EMBL" id="LR746272">
    <property type="protein sequence ID" value="CAA7402765.1"/>
    <property type="molecule type" value="Genomic_DNA"/>
</dbReference>
<feature type="domain" description="ER membrane protein complex subunit 1 C-terminal" evidence="13">
    <location>
        <begin position="764"/>
        <end position="981"/>
    </location>
</feature>
<evidence type="ECO:0000256" key="5">
    <source>
        <dbReference type="ARBA" id="ARBA00022692"/>
    </source>
</evidence>
<evidence type="ECO:0000256" key="8">
    <source>
        <dbReference type="ARBA" id="ARBA00022989"/>
    </source>
</evidence>
<sequence length="982" mass="109209">MAMFVKPIIGLIIALVFCSNVSTALYEDQVGVVDWYQQYIGKVKHAIFHAQKAGRRRVVVATEENVIASLDLRRGELFWRHVLGENDSVDQIDIALGKYVITLSSGSILRTWNLPDGQMVWESFLQVSASSMSLFYVPASIEVGTDQQIFVSAGGCLHAVSSIDGEVIWKREFTDSLEIQKLFQTPDGDITAIGFSSSSQIDIYQLSAKNGDILVHKSASFPGGFSREASFVSGDVFVTLDATRSILVLVNLNGGEIRFHQTHISDLAEGYSGTAAILPQKFTGMFALELDSLIMLMKVESGRDLEIIEKIPHPASISDSLLLANGQQAFAMVKHEETKVHLTVKLDTDLKSNILKESINLDSQRGSVQKVFLNNYVKTDKSHGFRALVVMEDHSLLLVQQGEIVWSREDGLASIIASTTSELPVEKGVSVAKVEHSIFEWIKGHLLKVKGTLMLANAEDLAAIQRMRLKSFEKTKMTRDHNGFRKLLVVLTRAGKVLALHTGDGRIVWSLLLSPLHSSDSCQHLIPVDIYQWQVPHHHAMDENPSVLVISRCGLHSDAPGVILIVDSYSGKVVSSSKLSHSVLQVMPLPLTDSTEQRLHIIIDDNKKAHLYPRTPESINIFRPELPNTYWYSVEAVKGAIKGYSFRGNCIDTDEDDYCFDTRELWSIIFPSDSEKITGATTRKHNEVVHTQAKTIGNQDVMYKYISKNMLFVATVSPRAAGNIGSATPEEAYLVVYLIDAVTGRIIHRVTHLGAQGPIHAVVSENWVVYHYFNLRAHKYEMSVVEVNDQSRQDNKSIWKLLLGKHNLTSPVSAFSQPEVTVKSQSYFFTHSVKTMAVTSTAKGITSKQLLIGTIGDQVLALDKRYLDPRRTPDPSPSEREEGIIPLTDSLPIIPQSYVTHSLQVEGLRGIATMPAKLESTSLVFAYGVDLFFTRVAPSRTYDSLTEDFSYALLLITIVVLVASIFVTWALSEKKELEEKWR</sequence>
<evidence type="ECO:0000256" key="7">
    <source>
        <dbReference type="ARBA" id="ARBA00022824"/>
    </source>
</evidence>
<dbReference type="PANTHER" id="PTHR21573">
    <property type="entry name" value="ER MEMBRANE PROTEIN COMPLEX SUBUNIT 1"/>
    <property type="match status" value="1"/>
</dbReference>
<dbReference type="InterPro" id="IPR058545">
    <property type="entry name" value="Beta-prop_EMC1_1st"/>
</dbReference>
<dbReference type="InterPro" id="IPR015943">
    <property type="entry name" value="WD40/YVTN_repeat-like_dom_sf"/>
</dbReference>
<comment type="subunit">
    <text evidence="3">Component of the ER membrane protein complex (EMC).</text>
</comment>
<evidence type="ECO:0000259" key="14">
    <source>
        <dbReference type="Pfam" id="PF25293"/>
    </source>
</evidence>
<feature type="transmembrane region" description="Helical" evidence="11">
    <location>
        <begin position="949"/>
        <end position="972"/>
    </location>
</feature>
<organism evidence="15 16">
    <name type="scientific">Spirodela intermedia</name>
    <name type="common">Intermediate duckweed</name>
    <dbReference type="NCBI Taxonomy" id="51605"/>
    <lineage>
        <taxon>Eukaryota</taxon>
        <taxon>Viridiplantae</taxon>
        <taxon>Streptophyta</taxon>
        <taxon>Embryophyta</taxon>
        <taxon>Tracheophyta</taxon>
        <taxon>Spermatophyta</taxon>
        <taxon>Magnoliopsida</taxon>
        <taxon>Liliopsida</taxon>
        <taxon>Araceae</taxon>
        <taxon>Lemnoideae</taxon>
        <taxon>Spirodela</taxon>
    </lineage>
</organism>
<evidence type="ECO:0000256" key="9">
    <source>
        <dbReference type="ARBA" id="ARBA00023136"/>
    </source>
</evidence>
<dbReference type="InterPro" id="IPR011047">
    <property type="entry name" value="Quinoprotein_ADH-like_sf"/>
</dbReference>
<dbReference type="Pfam" id="PF25293">
    <property type="entry name" value="Beta-prop_EMC1_N"/>
    <property type="match status" value="1"/>
</dbReference>
<keyword evidence="5 11" id="KW-0812">Transmembrane</keyword>
<evidence type="ECO:0000256" key="6">
    <source>
        <dbReference type="ARBA" id="ARBA00022729"/>
    </source>
</evidence>
<comment type="similarity">
    <text evidence="2">Belongs to the EMC1 family.</text>
</comment>
<dbReference type="Pfam" id="PF07774">
    <property type="entry name" value="EMC1_C"/>
    <property type="match status" value="1"/>
</dbReference>
<evidence type="ECO:0000256" key="4">
    <source>
        <dbReference type="ARBA" id="ARBA00020824"/>
    </source>
</evidence>
<evidence type="ECO:0000256" key="12">
    <source>
        <dbReference type="SAM" id="SignalP"/>
    </source>
</evidence>
<dbReference type="AlphaFoldDB" id="A0A7I8L0H7"/>
<evidence type="ECO:0000256" key="2">
    <source>
        <dbReference type="ARBA" id="ARBA00007904"/>
    </source>
</evidence>
<dbReference type="Proteomes" id="UP000663760">
    <property type="component" value="Chromosome 9"/>
</dbReference>
<evidence type="ECO:0000313" key="15">
    <source>
        <dbReference type="EMBL" id="CAA7402765.1"/>
    </source>
</evidence>
<dbReference type="InterPro" id="IPR026895">
    <property type="entry name" value="EMC1"/>
</dbReference>
<dbReference type="Gene3D" id="2.130.10.10">
    <property type="entry name" value="YVTN repeat-like/Quinoprotein amine dehydrogenase"/>
    <property type="match status" value="1"/>
</dbReference>
<comment type="subcellular location">
    <subcellularLocation>
        <location evidence="1">Endoplasmic reticulum membrane</location>
        <topology evidence="1">Single-pass type I membrane protein</topology>
    </subcellularLocation>
</comment>
<dbReference type="InterPro" id="IPR018391">
    <property type="entry name" value="PQQ_b-propeller_rpt"/>
</dbReference>
<evidence type="ECO:0000259" key="13">
    <source>
        <dbReference type="Pfam" id="PF07774"/>
    </source>
</evidence>
<reference evidence="15" key="1">
    <citation type="submission" date="2020-02" db="EMBL/GenBank/DDBJ databases">
        <authorList>
            <person name="Scholz U."/>
            <person name="Mascher M."/>
            <person name="Fiebig A."/>
        </authorList>
    </citation>
    <scope>NUCLEOTIDE SEQUENCE</scope>
</reference>
<dbReference type="SUPFAM" id="SSF50998">
    <property type="entry name" value="Quinoprotein alcohol dehydrogenase-like"/>
    <property type="match status" value="2"/>
</dbReference>
<evidence type="ECO:0000256" key="3">
    <source>
        <dbReference type="ARBA" id="ARBA00011276"/>
    </source>
</evidence>
<proteinExistence type="inferred from homology"/>
<dbReference type="SMART" id="SM00564">
    <property type="entry name" value="PQQ"/>
    <property type="match status" value="3"/>
</dbReference>
<dbReference type="GO" id="GO:0072546">
    <property type="term" value="C:EMC complex"/>
    <property type="evidence" value="ECO:0007669"/>
    <property type="project" value="InterPro"/>
</dbReference>
<accession>A0A7I8L0H7</accession>
<keyword evidence="6 12" id="KW-0732">Signal</keyword>
<evidence type="ECO:0000313" key="16">
    <source>
        <dbReference type="Proteomes" id="UP000663760"/>
    </source>
</evidence>
<protein>
    <recommendedName>
        <fullName evidence="4">ER membrane protein complex subunit 1</fullName>
    </recommendedName>
</protein>
<keyword evidence="7" id="KW-0256">Endoplasmic reticulum</keyword>
<gene>
    <name evidence="15" type="ORF">SI8410_09013443</name>
</gene>
<feature type="domain" description="EMC1 first beta-propeller" evidence="14">
    <location>
        <begin position="24"/>
        <end position="410"/>
    </location>
</feature>
<dbReference type="OrthoDB" id="28092at2759"/>
<keyword evidence="16" id="KW-1185">Reference proteome</keyword>
<evidence type="ECO:0000256" key="1">
    <source>
        <dbReference type="ARBA" id="ARBA00004115"/>
    </source>
</evidence>
<dbReference type="GO" id="GO:0034975">
    <property type="term" value="P:protein folding in endoplasmic reticulum"/>
    <property type="evidence" value="ECO:0007669"/>
    <property type="project" value="TreeGrafter"/>
</dbReference>
<feature type="chain" id="PRO_5029603057" description="ER membrane protein complex subunit 1" evidence="12">
    <location>
        <begin position="19"/>
        <end position="982"/>
    </location>
</feature>
<name>A0A7I8L0H7_SPIIN</name>
<dbReference type="InterPro" id="IPR011678">
    <property type="entry name" value="EMC1_C"/>
</dbReference>
<keyword evidence="8 11" id="KW-1133">Transmembrane helix</keyword>
<keyword evidence="9 11" id="KW-0472">Membrane</keyword>
<evidence type="ECO:0000256" key="11">
    <source>
        <dbReference type="SAM" id="Phobius"/>
    </source>
</evidence>
<keyword evidence="10" id="KW-0325">Glycoprotein</keyword>